<dbReference type="Gene3D" id="1.10.3700.10">
    <property type="entry name" value="AGR C 984p-like"/>
    <property type="match status" value="1"/>
</dbReference>
<proteinExistence type="predicted"/>
<dbReference type="AlphaFoldDB" id="A0A1R0F903"/>
<accession>A0A1R0F903</accession>
<evidence type="ECO:0008006" key="3">
    <source>
        <dbReference type="Google" id="ProtNLM"/>
    </source>
</evidence>
<protein>
    <recommendedName>
        <fullName evidence="3">Flagellar basal-body rod protein FlgF</fullName>
    </recommendedName>
</protein>
<evidence type="ECO:0000313" key="1">
    <source>
        <dbReference type="EMBL" id="OLY43441.1"/>
    </source>
</evidence>
<dbReference type="SUPFAM" id="SSF158837">
    <property type="entry name" value="AGR C 984p-like"/>
    <property type="match status" value="1"/>
</dbReference>
<dbReference type="InterPro" id="IPR010626">
    <property type="entry name" value="DUF1217"/>
</dbReference>
<comment type="caution">
    <text evidence="1">The sequence shown here is derived from an EMBL/GenBank/DDBJ whole genome shotgun (WGS) entry which is preliminary data.</text>
</comment>
<reference evidence="1 2" key="1">
    <citation type="submission" date="2016-12" db="EMBL/GenBank/DDBJ databases">
        <title>Comparative genomics of Bartonella apis.</title>
        <authorList>
            <person name="Engel P."/>
        </authorList>
    </citation>
    <scope>NUCLEOTIDE SEQUENCE [LARGE SCALE GENOMIC DNA]</scope>
    <source>
        <strain evidence="1 2">PEB0149</strain>
    </source>
</reference>
<gene>
    <name evidence="1" type="ORF">PEB0149_008680</name>
</gene>
<dbReference type="RefSeq" id="WP_075870294.1">
    <property type="nucleotide sequence ID" value="NZ_CALYQA010000001.1"/>
</dbReference>
<dbReference type="Proteomes" id="UP000187344">
    <property type="component" value="Unassembled WGS sequence"/>
</dbReference>
<keyword evidence="2" id="KW-1185">Reference proteome</keyword>
<dbReference type="Pfam" id="PF06748">
    <property type="entry name" value="DUF1217"/>
    <property type="match status" value="1"/>
</dbReference>
<dbReference type="OrthoDB" id="7824597at2"/>
<dbReference type="InterPro" id="IPR023157">
    <property type="entry name" value="AGR-C-984p-like_sf"/>
</dbReference>
<name>A0A1R0F903_9HYPH</name>
<organism evidence="1 2">
    <name type="scientific">Bartonella apis</name>
    <dbReference type="NCBI Taxonomy" id="1686310"/>
    <lineage>
        <taxon>Bacteria</taxon>
        <taxon>Pseudomonadati</taxon>
        <taxon>Pseudomonadota</taxon>
        <taxon>Alphaproteobacteria</taxon>
        <taxon>Hyphomicrobiales</taxon>
        <taxon>Bartonellaceae</taxon>
        <taxon>Bartonella</taxon>
    </lineage>
</organism>
<sequence length="266" mass="29685">MIGTYVSYRSTIDNMSKTLDRVMSEPNVKRETDYYTQNIKSVKTVDDFLGDTRLFNYAMKAYGLEDMTYAKGMMRKVLTDADYATALTDKRYQQFAAAFNFNKYGDQATSQDSATKAAVNKYMQQTLETEVGDQNEGTRLALYFTRTVGGMAQNGTLSKEDWAYQIISDKALSEVVFTALGIPDSVRGSDVEAQKRLLEQRMDFDDLADSTKLEKFIGRFSAMYDAKNQPQVSPALTLLQSTNTGSTFGFSNASMIAMQSLKPGGN</sequence>
<evidence type="ECO:0000313" key="2">
    <source>
        <dbReference type="Proteomes" id="UP000187344"/>
    </source>
</evidence>
<dbReference type="EMBL" id="LXYT01000002">
    <property type="protein sequence ID" value="OLY43441.1"/>
    <property type="molecule type" value="Genomic_DNA"/>
</dbReference>